<dbReference type="OrthoDB" id="990187at2759"/>
<dbReference type="SMART" id="SM00432">
    <property type="entry name" value="MADS"/>
    <property type="match status" value="1"/>
</dbReference>
<evidence type="ECO:0000256" key="6">
    <source>
        <dbReference type="SAM" id="MobiDB-lite"/>
    </source>
</evidence>
<evidence type="ECO:0000259" key="7">
    <source>
        <dbReference type="PROSITE" id="PS50066"/>
    </source>
</evidence>
<dbReference type="Gene3D" id="3.40.1810.10">
    <property type="entry name" value="Transcription factor, MADS-box"/>
    <property type="match status" value="1"/>
</dbReference>
<evidence type="ECO:0000256" key="4">
    <source>
        <dbReference type="ARBA" id="ARBA00023163"/>
    </source>
</evidence>
<keyword evidence="9" id="KW-1185">Reference proteome</keyword>
<dbReference type="PANTHER" id="PTHR48019">
    <property type="entry name" value="SERUM RESPONSE FACTOR HOMOLOG"/>
    <property type="match status" value="1"/>
</dbReference>
<keyword evidence="3" id="KW-0238">DNA-binding</keyword>
<accession>A0A9W7H032</accession>
<protein>
    <recommendedName>
        <fullName evidence="7">MADS-box domain-containing protein</fullName>
    </recommendedName>
</protein>
<dbReference type="Pfam" id="PF00319">
    <property type="entry name" value="SRF-TF"/>
    <property type="match status" value="1"/>
</dbReference>
<dbReference type="GO" id="GO:0005634">
    <property type="term" value="C:nucleus"/>
    <property type="evidence" value="ECO:0007669"/>
    <property type="project" value="UniProtKB-SubCell"/>
</dbReference>
<evidence type="ECO:0000256" key="1">
    <source>
        <dbReference type="ARBA" id="ARBA00004123"/>
    </source>
</evidence>
<dbReference type="InterPro" id="IPR036879">
    <property type="entry name" value="TF_MADSbox_sf"/>
</dbReference>
<feature type="compositionally biased region" description="Polar residues" evidence="6">
    <location>
        <begin position="641"/>
        <end position="680"/>
    </location>
</feature>
<dbReference type="Proteomes" id="UP001165190">
    <property type="component" value="Unassembled WGS sequence"/>
</dbReference>
<name>A0A9W7H032_HIBTR</name>
<dbReference type="GO" id="GO:0046983">
    <property type="term" value="F:protein dimerization activity"/>
    <property type="evidence" value="ECO:0007669"/>
    <property type="project" value="InterPro"/>
</dbReference>
<dbReference type="AlphaFoldDB" id="A0A9W7H032"/>
<dbReference type="GO" id="GO:0003677">
    <property type="term" value="F:DNA binding"/>
    <property type="evidence" value="ECO:0007669"/>
    <property type="project" value="UniProtKB-KW"/>
</dbReference>
<feature type="compositionally biased region" description="Low complexity" evidence="6">
    <location>
        <begin position="752"/>
        <end position="774"/>
    </location>
</feature>
<comment type="caution">
    <text evidence="8">The sequence shown here is derived from an EMBL/GenBank/DDBJ whole genome shotgun (WGS) entry which is preliminary data.</text>
</comment>
<dbReference type="InterPro" id="IPR002100">
    <property type="entry name" value="TF_MADSbox"/>
</dbReference>
<feature type="domain" description="MADS-box" evidence="7">
    <location>
        <begin position="5"/>
        <end position="59"/>
    </location>
</feature>
<feature type="compositionally biased region" description="Basic and acidic residues" evidence="6">
    <location>
        <begin position="106"/>
        <end position="119"/>
    </location>
</feature>
<dbReference type="InterPro" id="IPR036770">
    <property type="entry name" value="Ankyrin_rpt-contain_sf"/>
</dbReference>
<proteinExistence type="predicted"/>
<feature type="region of interest" description="Disordered" evidence="6">
    <location>
        <begin position="105"/>
        <end position="177"/>
    </location>
</feature>
<keyword evidence="4" id="KW-0804">Transcription</keyword>
<dbReference type="InterPro" id="IPR050142">
    <property type="entry name" value="MADS-box/MEF2_TF"/>
</dbReference>
<dbReference type="SUPFAM" id="SSF55455">
    <property type="entry name" value="SRF-like"/>
    <property type="match status" value="1"/>
</dbReference>
<sequence length="836" mass="91784">MAGSEKRKIDDASINQGALSKRRACLLRKASEISVNCNADVALAAFSPCGRFCKFFSLEKIRHVLERYIKLPPEKRHQEYEVENGESASLSQVSSCEKNLQLSLQEIKDRKERSRKERSPSMGQTRHQQRSRGRQSSFVYNSGPGKQVLNRGRQNLSSSLRRQHDLRTYPYRAGNGLHDRLYQPRGISAGSPGASSSSAGYTPIYRLVSSYVTHQNAIPLVFPTIQTLPGIPNLQNWRHGNSSMQQPIMGNPAIPCVPFQQSLRALGTSNLYQPRMPGMMNLQMGLGGLGSSSVNQSSMGNGNTTSNVHFQHQLKGVLGITLLGQHANDESFRGGGNTANGQLQSQQQGVLGNTSAQVNNVPFGGQQNQTPTSYNNHNPQNGVSTMPLISQLQVNPNPMNLLCSPNYNTMQNFDVTPPLNTESPNCNALQDLDVTSFLNSESPNCNILHDLDVTPFINSESPNCNTLQDLDVSSFFNSESPNCNTLQDFDVTSFFNSESPNCNTPQDLDVSTFLNSQSPDCNTLQDLDVTSFFNSESPNCNTLPDLDISSFFNSESPDCNTLQDLDVTSFFNFESSDYNTQQNLDVTPPLNSESPNSNTMQNLDVTPLNFESTPQNLDVTPTLNSESPNYNRALNLDVTPPLTSESSLQNLDVTPTSISESPNYNTVQNSHVTPFLNSESIPIDGEDNNVNNGNTDNSSTNISNNNDAINNKDTNKEENPQPDSPSSIFINNLLSISPESFFSIPIDGEDNNVNNGNTDNSSTNINNTIGNNDTNGEKNPQPESPCSIFINSLLNELAMEEGTSKSAANKEGNNSMERDNFGLPDNMTLEDFYMLF</sequence>
<dbReference type="PROSITE" id="PS50066">
    <property type="entry name" value="MADS_BOX_2"/>
    <property type="match status" value="1"/>
</dbReference>
<feature type="compositionally biased region" description="Low complexity" evidence="6">
    <location>
        <begin position="688"/>
        <end position="712"/>
    </location>
</feature>
<evidence type="ECO:0000256" key="3">
    <source>
        <dbReference type="ARBA" id="ARBA00023125"/>
    </source>
</evidence>
<keyword evidence="5" id="KW-0539">Nucleus</keyword>
<evidence type="ECO:0000313" key="9">
    <source>
        <dbReference type="Proteomes" id="UP001165190"/>
    </source>
</evidence>
<evidence type="ECO:0000313" key="8">
    <source>
        <dbReference type="EMBL" id="GMI67898.1"/>
    </source>
</evidence>
<comment type="subcellular location">
    <subcellularLocation>
        <location evidence="1">Nucleus</location>
    </subcellularLocation>
</comment>
<evidence type="ECO:0000256" key="5">
    <source>
        <dbReference type="ARBA" id="ARBA00023242"/>
    </source>
</evidence>
<dbReference type="EMBL" id="BSYR01000006">
    <property type="protein sequence ID" value="GMI67898.1"/>
    <property type="molecule type" value="Genomic_DNA"/>
</dbReference>
<feature type="region of interest" description="Disordered" evidence="6">
    <location>
        <begin position="803"/>
        <end position="822"/>
    </location>
</feature>
<feature type="region of interest" description="Disordered" evidence="6">
    <location>
        <begin position="752"/>
        <end position="783"/>
    </location>
</feature>
<reference evidence="8" key="1">
    <citation type="submission" date="2023-05" db="EMBL/GenBank/DDBJ databases">
        <title>Genome and transcriptome analyses reveal genes involved in the formation of fine ridges on petal epidermal cells in Hibiscus trionum.</title>
        <authorList>
            <person name="Koshimizu S."/>
            <person name="Masuda S."/>
            <person name="Ishii T."/>
            <person name="Shirasu K."/>
            <person name="Hoshino A."/>
            <person name="Arita M."/>
        </authorList>
    </citation>
    <scope>NUCLEOTIDE SEQUENCE</scope>
    <source>
        <strain evidence="8">Hamamatsu line</strain>
    </source>
</reference>
<keyword evidence="2" id="KW-0805">Transcription regulation</keyword>
<organism evidence="8 9">
    <name type="scientific">Hibiscus trionum</name>
    <name type="common">Flower of an hour</name>
    <dbReference type="NCBI Taxonomy" id="183268"/>
    <lineage>
        <taxon>Eukaryota</taxon>
        <taxon>Viridiplantae</taxon>
        <taxon>Streptophyta</taxon>
        <taxon>Embryophyta</taxon>
        <taxon>Tracheophyta</taxon>
        <taxon>Spermatophyta</taxon>
        <taxon>Magnoliopsida</taxon>
        <taxon>eudicotyledons</taxon>
        <taxon>Gunneridae</taxon>
        <taxon>Pentapetalae</taxon>
        <taxon>rosids</taxon>
        <taxon>malvids</taxon>
        <taxon>Malvales</taxon>
        <taxon>Malvaceae</taxon>
        <taxon>Malvoideae</taxon>
        <taxon>Hibiscus</taxon>
    </lineage>
</organism>
<feature type="region of interest" description="Disordered" evidence="6">
    <location>
        <begin position="636"/>
        <end position="729"/>
    </location>
</feature>
<evidence type="ECO:0000256" key="2">
    <source>
        <dbReference type="ARBA" id="ARBA00023015"/>
    </source>
</evidence>
<gene>
    <name evidence="8" type="ORF">HRI_000459100</name>
</gene>
<dbReference type="SUPFAM" id="SSF48403">
    <property type="entry name" value="Ankyrin repeat"/>
    <property type="match status" value="1"/>
</dbReference>
<feature type="compositionally biased region" description="Polar residues" evidence="6">
    <location>
        <begin position="804"/>
        <end position="815"/>
    </location>
</feature>